<dbReference type="AlphaFoldDB" id="S9VL56"/>
<dbReference type="VEuPathDB" id="TriTrypDB:ADEAN_001015400"/>
<feature type="transmembrane region" description="Helical" evidence="1">
    <location>
        <begin position="20"/>
        <end position="41"/>
    </location>
</feature>
<protein>
    <submittedName>
        <fullName evidence="2">Uncharacterized protein</fullName>
    </submittedName>
</protein>
<evidence type="ECO:0000256" key="1">
    <source>
        <dbReference type="SAM" id="Phobius"/>
    </source>
</evidence>
<keyword evidence="3" id="KW-1185">Reference proteome</keyword>
<gene>
    <name evidence="2" type="ORF">ADEAN_001015400</name>
</gene>
<keyword evidence="1" id="KW-0812">Transmembrane</keyword>
<keyword evidence="1" id="KW-0472">Membrane</keyword>
<proteinExistence type="predicted"/>
<sequence length="98" mass="11042">MPESTFSKLWSFTKGYASSVGSTFLIFVGPLLMVVLTSSIMTNCGQDKEMFGLGWLHLSAIKEDKVREEKFPSYEPSSHMQRRRNEAAKAVDYVVDTV</sequence>
<evidence type="ECO:0000313" key="3">
    <source>
        <dbReference type="Proteomes" id="UP000515908"/>
    </source>
</evidence>
<reference evidence="2 3" key="1">
    <citation type="submission" date="2020-08" db="EMBL/GenBank/DDBJ databases">
        <authorList>
            <person name="Newling K."/>
            <person name="Davey J."/>
            <person name="Forrester S."/>
        </authorList>
    </citation>
    <scope>NUCLEOTIDE SEQUENCE [LARGE SCALE GENOMIC DNA]</scope>
    <source>
        <strain evidence="3">Crithidia deanei Carvalho (ATCC PRA-265)</strain>
    </source>
</reference>
<keyword evidence="1" id="KW-1133">Transmembrane helix</keyword>
<dbReference type="OrthoDB" id="270044at2759"/>
<accession>S9VL56</accession>
<organism evidence="2 3">
    <name type="scientific">Angomonas deanei</name>
    <dbReference type="NCBI Taxonomy" id="59799"/>
    <lineage>
        <taxon>Eukaryota</taxon>
        <taxon>Discoba</taxon>
        <taxon>Euglenozoa</taxon>
        <taxon>Kinetoplastea</taxon>
        <taxon>Metakinetoplastina</taxon>
        <taxon>Trypanosomatida</taxon>
        <taxon>Trypanosomatidae</taxon>
        <taxon>Strigomonadinae</taxon>
        <taxon>Angomonas</taxon>
    </lineage>
</organism>
<evidence type="ECO:0000313" key="2">
    <source>
        <dbReference type="EMBL" id="CAD2222610.1"/>
    </source>
</evidence>
<dbReference type="EMBL" id="LR877171">
    <property type="protein sequence ID" value="CAD2222610.1"/>
    <property type="molecule type" value="Genomic_DNA"/>
</dbReference>
<name>S9VL56_9TRYP</name>
<dbReference type="Proteomes" id="UP000515908">
    <property type="component" value="Chromosome 27"/>
</dbReference>